<organism evidence="3 4">
    <name type="scientific">Rotaria magnacalcarata</name>
    <dbReference type="NCBI Taxonomy" id="392030"/>
    <lineage>
        <taxon>Eukaryota</taxon>
        <taxon>Metazoa</taxon>
        <taxon>Spiralia</taxon>
        <taxon>Gnathifera</taxon>
        <taxon>Rotifera</taxon>
        <taxon>Eurotatoria</taxon>
        <taxon>Bdelloidea</taxon>
        <taxon>Philodinida</taxon>
        <taxon>Philodinidae</taxon>
        <taxon>Rotaria</taxon>
    </lineage>
</organism>
<comment type="caution">
    <text evidence="3">The sequence shown here is derived from an EMBL/GenBank/DDBJ whole genome shotgun (WGS) entry which is preliminary data.</text>
</comment>
<feature type="compositionally biased region" description="Polar residues" evidence="2">
    <location>
        <begin position="773"/>
        <end position="784"/>
    </location>
</feature>
<feature type="coiled-coil region" evidence="1">
    <location>
        <begin position="839"/>
        <end position="866"/>
    </location>
</feature>
<gene>
    <name evidence="3" type="ORF">BYL167_LOCUS10930</name>
</gene>
<proteinExistence type="predicted"/>
<evidence type="ECO:0000256" key="2">
    <source>
        <dbReference type="SAM" id="MobiDB-lite"/>
    </source>
</evidence>
<feature type="region of interest" description="Disordered" evidence="2">
    <location>
        <begin position="760"/>
        <end position="823"/>
    </location>
</feature>
<accession>A0A8S2MKH0</accession>
<keyword evidence="1" id="KW-0175">Coiled coil</keyword>
<name>A0A8S2MKH0_9BILA</name>
<dbReference type="AlphaFoldDB" id="A0A8S2MKH0"/>
<dbReference type="EMBL" id="CAJOBH010003361">
    <property type="protein sequence ID" value="CAF3949147.1"/>
    <property type="molecule type" value="Genomic_DNA"/>
</dbReference>
<evidence type="ECO:0000313" key="3">
    <source>
        <dbReference type="EMBL" id="CAF3949147.1"/>
    </source>
</evidence>
<evidence type="ECO:0000256" key="1">
    <source>
        <dbReference type="SAM" id="Coils"/>
    </source>
</evidence>
<reference evidence="3" key="1">
    <citation type="submission" date="2021-02" db="EMBL/GenBank/DDBJ databases">
        <authorList>
            <person name="Nowell W R."/>
        </authorList>
    </citation>
    <scope>NUCLEOTIDE SEQUENCE</scope>
</reference>
<evidence type="ECO:0000313" key="4">
    <source>
        <dbReference type="Proteomes" id="UP000681967"/>
    </source>
</evidence>
<protein>
    <submittedName>
        <fullName evidence="3">Uncharacterized protein</fullName>
    </submittedName>
</protein>
<feature type="compositionally biased region" description="Acidic residues" evidence="2">
    <location>
        <begin position="799"/>
        <end position="815"/>
    </location>
</feature>
<sequence length="968" mass="109907">MLSNLSRYIISSIAAYDKLLLNTHDQRTNAISERRMAIVKRTQLGTQTYTRADVVLQILIQDMQKLIENFSLSYMAASSKDTNTETNQQQLKELTENWRKNNRRGHGFYAKKPDTSIMNNLKYTLVVYSTTINDGLSVPHLPVPNWLNIAIGTLVSIKSIRTSSSLSPKVSTLLINDIINFITKWISSAEYIKRTKKHSAELMHLLNSKFQIPPDIPTDGCGQLNFILHKILLPIIDRYIPAVKEYCCTSCNCTVRTRFSISYIPINMVEVQTQLHHRLNSYFDGCMSDHLCDKCSMTMSRRIKLLECPPVIILRIDYNNVSSTVLRKPPNAIFFQSFLEKTNIGCSSPTIYDVVAFISIMPNTDNKLVLGTKIKQRWRINSMTKLIGNGEKVCKLFANSRLIILERTRTCNSNFIYAIAQCCSFTISNIEHNDFCTCNTLNDAIKIIESEAKLNYLYSMLSSHFTTYYQCQQCRCSPSSLSTTNNGVSIYEQNMEPKFICGSPLTSLDRLDLSCSVCNKKTEDVLLPVHSQIHHQCPPICMYYSQRTILHGVQNLRIELASHDSQSICAYQAISVLLIDEYNGISVVKLDRVSIYCTNPYQTVTTSSVDKINEAFHTAQKTIIFLKKITTPEPSTTLVLQAPVPVRLINKSSGEIVRLNQILNPSNRRLKVGDDGTLKGEGRHHVRVKILCLSDLETCQHQMDIIEETRINNGISTKDNVFHHLKKPTNLAASQTRNHQQTTASKIFVTPKVSDRALTPQWSNHDQSKDVGNLNSTPKQLTTQQRKDDNESFNSSVDQLDDNVLDDDDDIDEETSATGVSDNKRVYDKQNNHTLLIEHNRLRNRFDRLNAKYKALQKENEILKNHTIPIPPPEIQQWFSQTAQRFEKNHYRALTGSLTARAIVPYLFPSKSRTLEDIPDSVRDSILGYVKYCHPNELFVRGKINEAISGPFRTAKFKALHSAAGVPS</sequence>
<dbReference type="Proteomes" id="UP000681967">
    <property type="component" value="Unassembled WGS sequence"/>
</dbReference>